<gene>
    <name evidence="1" type="ORF">B0H16DRAFT_1345862</name>
</gene>
<proteinExistence type="predicted"/>
<keyword evidence="2" id="KW-1185">Reference proteome</keyword>
<reference evidence="1" key="1">
    <citation type="submission" date="2023-03" db="EMBL/GenBank/DDBJ databases">
        <title>Massive genome expansion in bonnet fungi (Mycena s.s.) driven by repeated elements and novel gene families across ecological guilds.</title>
        <authorList>
            <consortium name="Lawrence Berkeley National Laboratory"/>
            <person name="Harder C.B."/>
            <person name="Miyauchi S."/>
            <person name="Viragh M."/>
            <person name="Kuo A."/>
            <person name="Thoen E."/>
            <person name="Andreopoulos B."/>
            <person name="Lu D."/>
            <person name="Skrede I."/>
            <person name="Drula E."/>
            <person name="Henrissat B."/>
            <person name="Morin E."/>
            <person name="Kohler A."/>
            <person name="Barry K."/>
            <person name="LaButti K."/>
            <person name="Morin E."/>
            <person name="Salamov A."/>
            <person name="Lipzen A."/>
            <person name="Mereny Z."/>
            <person name="Hegedus B."/>
            <person name="Baldrian P."/>
            <person name="Stursova M."/>
            <person name="Weitz H."/>
            <person name="Taylor A."/>
            <person name="Grigoriev I.V."/>
            <person name="Nagy L.G."/>
            <person name="Martin F."/>
            <person name="Kauserud H."/>
        </authorList>
    </citation>
    <scope>NUCLEOTIDE SEQUENCE</scope>
    <source>
        <strain evidence="1">CBHHK182m</strain>
    </source>
</reference>
<dbReference type="EMBL" id="JARKIB010000457">
    <property type="protein sequence ID" value="KAJ7706577.1"/>
    <property type="molecule type" value="Genomic_DNA"/>
</dbReference>
<dbReference type="Proteomes" id="UP001215598">
    <property type="component" value="Unassembled WGS sequence"/>
</dbReference>
<accession>A0AAD7M9G1</accession>
<feature type="non-terminal residue" evidence="1">
    <location>
        <position position="1"/>
    </location>
</feature>
<evidence type="ECO:0000313" key="1">
    <source>
        <dbReference type="EMBL" id="KAJ7706577.1"/>
    </source>
</evidence>
<evidence type="ECO:0000313" key="2">
    <source>
        <dbReference type="Proteomes" id="UP001215598"/>
    </source>
</evidence>
<protein>
    <submittedName>
        <fullName evidence="1">Uncharacterized protein</fullName>
    </submittedName>
</protein>
<name>A0AAD7M9G1_9AGAR</name>
<comment type="caution">
    <text evidence="1">The sequence shown here is derived from an EMBL/GenBank/DDBJ whole genome shotgun (WGS) entry which is preliminary data.</text>
</comment>
<organism evidence="1 2">
    <name type="scientific">Mycena metata</name>
    <dbReference type="NCBI Taxonomy" id="1033252"/>
    <lineage>
        <taxon>Eukaryota</taxon>
        <taxon>Fungi</taxon>
        <taxon>Dikarya</taxon>
        <taxon>Basidiomycota</taxon>
        <taxon>Agaricomycotina</taxon>
        <taxon>Agaricomycetes</taxon>
        <taxon>Agaricomycetidae</taxon>
        <taxon>Agaricales</taxon>
        <taxon>Marasmiineae</taxon>
        <taxon>Mycenaceae</taxon>
        <taxon>Mycena</taxon>
    </lineage>
</organism>
<dbReference type="AlphaFoldDB" id="A0AAD7M9G1"/>
<sequence>ANIIQNSPPVDSGGGNKPDAAIHAFMARRNEKYKKWVASETLEHRTARLAREAHASKGAAPGKKGARVFVWEEEDDFLIRQPLNRTFAADRWDEFTPAQRHYDSWQNEWDLCTALSPEDNAGDDEDDDDADHGYILRPEPESPALPDIRASLSQGDDPFLDMEDIPYSRFGFTVPGAPAQYQERLRPDFSARSVGDEEWPGLQRPKYAHLPALLAYLSQAQSLENVPRELLDLRQDEADISAQVWSVSVQRKVLNGEALYIIQPCSPDDDPDLHILLSSAATTLEIVRSGWGSSSIQEIVFHLFKRGIEFRLCLRGPLCPQPRPPYFQTGLGVRPSGYKPTSLDYLAYESRRDEFLRSSRGRAARFAGGIVGRLASEGTDDELAARGPSGEIFDNGVRFWDGQSQAAYWDDALTPEEIHLICGVYVVNTGIYSKVC</sequence>